<dbReference type="Gene3D" id="3.30.200.20">
    <property type="entry name" value="Phosphorylase Kinase, domain 1"/>
    <property type="match status" value="1"/>
</dbReference>
<dbReference type="FunFam" id="1.10.510.10:FF:001565">
    <property type="entry name" value="WNK protein kinase"/>
    <property type="match status" value="1"/>
</dbReference>
<evidence type="ECO:0000313" key="3">
    <source>
        <dbReference type="EMBL" id="KAJ5075065.1"/>
    </source>
</evidence>
<dbReference type="InterPro" id="IPR011009">
    <property type="entry name" value="Kinase-like_dom_sf"/>
</dbReference>
<dbReference type="GO" id="GO:0004672">
    <property type="term" value="F:protein kinase activity"/>
    <property type="evidence" value="ECO:0007669"/>
    <property type="project" value="InterPro"/>
</dbReference>
<proteinExistence type="predicted"/>
<sequence length="517" mass="59741">MEQEKSFTKIETHENFAKYSKIIGKGAFKTVFYGINLEQGNEIAWNEIDLGRISEQDYKKLKKEIEILKIIKNSQIIRLLGYWLDSNNEKLIFITEMMQSGSLRNYIDKFKQISVRAIKKFSYQILQGIDYLHSLDPPIIHRDIKCDNIFFNGSDGSIKIGDLGESTILNNGYAKSVIGTPQFMAPELYDEKYTEKVDIYAFGMSVLEMATGDYPYCECENPAQIFKKVTSGIPPKSLNKIANQEIQDFVKLCLLPENERPSANQLLNHPFFASLNVSQNQFSTTNGNFEDNSTDEQISNQILETIKENEKNQELIKIEEFIKIEQIIQNEVEQKNEEVPKIQKNLKQFIKPRHAVSLQEKKERMKKLKIMIQKEYLKDDFSKTSENLKDLLNQKEEKIVVSRKNRRFSISAIKDKGTNRKNDSPNFLTPMTSVILESEENQKNSNSFQSSLLEFPFSSQNENCALDIEIQKKRQTKLTNAIKKFDLKSNFSPNQELVPMSLVVSNKLKESPNSTFF</sequence>
<evidence type="ECO:0000259" key="2">
    <source>
        <dbReference type="PROSITE" id="PS50011"/>
    </source>
</evidence>
<keyword evidence="3" id="KW-0418">Kinase</keyword>
<dbReference type="PANTHER" id="PTHR13902">
    <property type="entry name" value="SERINE/THREONINE-PROTEIN KINASE WNK WITH NO LYSINE -RELATED"/>
    <property type="match status" value="1"/>
</dbReference>
<comment type="caution">
    <text evidence="3">The sequence shown here is derived from an EMBL/GenBank/DDBJ whole genome shotgun (WGS) entry which is preliminary data.</text>
</comment>
<organism evidence="3 4">
    <name type="scientific">Anaeramoeba ignava</name>
    <name type="common">Anaerobic marine amoeba</name>
    <dbReference type="NCBI Taxonomy" id="1746090"/>
    <lineage>
        <taxon>Eukaryota</taxon>
        <taxon>Metamonada</taxon>
        <taxon>Anaeramoebidae</taxon>
        <taxon>Anaeramoeba</taxon>
    </lineage>
</organism>
<name>A0A9Q0LPU0_ANAIG</name>
<feature type="coiled-coil region" evidence="1">
    <location>
        <begin position="358"/>
        <end position="405"/>
    </location>
</feature>
<dbReference type="Pfam" id="PF00069">
    <property type="entry name" value="Pkinase"/>
    <property type="match status" value="1"/>
</dbReference>
<dbReference type="OrthoDB" id="4062651at2759"/>
<dbReference type="InterPro" id="IPR000719">
    <property type="entry name" value="Prot_kinase_dom"/>
</dbReference>
<reference evidence="3" key="1">
    <citation type="submission" date="2022-10" db="EMBL/GenBank/DDBJ databases">
        <title>Novel sulphate-reducing endosymbionts in the free-living metamonad Anaeramoeba.</title>
        <authorList>
            <person name="Jerlstrom-Hultqvist J."/>
            <person name="Cepicka I."/>
            <person name="Gallot-Lavallee L."/>
            <person name="Salas-Leiva D."/>
            <person name="Curtis B.A."/>
            <person name="Zahonova K."/>
            <person name="Pipaliya S."/>
            <person name="Dacks J."/>
            <person name="Roger A.J."/>
        </authorList>
    </citation>
    <scope>NUCLEOTIDE SEQUENCE</scope>
    <source>
        <strain evidence="3">BMAN</strain>
    </source>
</reference>
<feature type="domain" description="Protein kinase" evidence="2">
    <location>
        <begin position="17"/>
        <end position="272"/>
    </location>
</feature>
<gene>
    <name evidence="3" type="ORF">M0811_07770</name>
</gene>
<dbReference type="Proteomes" id="UP001149090">
    <property type="component" value="Unassembled WGS sequence"/>
</dbReference>
<dbReference type="PROSITE" id="PS00108">
    <property type="entry name" value="PROTEIN_KINASE_ST"/>
    <property type="match status" value="1"/>
</dbReference>
<accession>A0A9Q0LPU0</accession>
<dbReference type="GO" id="GO:0005524">
    <property type="term" value="F:ATP binding"/>
    <property type="evidence" value="ECO:0007669"/>
    <property type="project" value="InterPro"/>
</dbReference>
<dbReference type="OMA" id="THENFAK"/>
<evidence type="ECO:0000313" key="4">
    <source>
        <dbReference type="Proteomes" id="UP001149090"/>
    </source>
</evidence>
<dbReference type="InterPro" id="IPR050588">
    <property type="entry name" value="WNK_Ser-Thr_kinase"/>
</dbReference>
<dbReference type="InterPro" id="IPR008271">
    <property type="entry name" value="Ser/Thr_kinase_AS"/>
</dbReference>
<protein>
    <submittedName>
        <fullName evidence="3">Wnk kinase isoform m</fullName>
    </submittedName>
</protein>
<dbReference type="PROSITE" id="PS50011">
    <property type="entry name" value="PROTEIN_KINASE_DOM"/>
    <property type="match status" value="1"/>
</dbReference>
<dbReference type="SUPFAM" id="SSF56112">
    <property type="entry name" value="Protein kinase-like (PK-like)"/>
    <property type="match status" value="1"/>
</dbReference>
<keyword evidence="1" id="KW-0175">Coiled coil</keyword>
<dbReference type="Gene3D" id="1.10.510.10">
    <property type="entry name" value="Transferase(Phosphotransferase) domain 1"/>
    <property type="match status" value="1"/>
</dbReference>
<dbReference type="EMBL" id="JAPDFW010000067">
    <property type="protein sequence ID" value="KAJ5075065.1"/>
    <property type="molecule type" value="Genomic_DNA"/>
</dbReference>
<evidence type="ECO:0000256" key="1">
    <source>
        <dbReference type="SAM" id="Coils"/>
    </source>
</evidence>
<dbReference type="AlphaFoldDB" id="A0A9Q0LPU0"/>
<keyword evidence="4" id="KW-1185">Reference proteome</keyword>
<dbReference type="SMART" id="SM00220">
    <property type="entry name" value="S_TKc"/>
    <property type="match status" value="1"/>
</dbReference>
<keyword evidence="3" id="KW-0808">Transferase</keyword>